<comment type="caution">
    <text evidence="2">The sequence shown here is derived from an EMBL/GenBank/DDBJ whole genome shotgun (WGS) entry which is preliminary data.</text>
</comment>
<proteinExistence type="predicted"/>
<name>H0E2A8_9ACTN</name>
<keyword evidence="1" id="KW-1133">Transmembrane helix</keyword>
<organism evidence="2 3">
    <name type="scientific">Patulibacter medicamentivorans</name>
    <dbReference type="NCBI Taxonomy" id="1097667"/>
    <lineage>
        <taxon>Bacteria</taxon>
        <taxon>Bacillati</taxon>
        <taxon>Actinomycetota</taxon>
        <taxon>Thermoleophilia</taxon>
        <taxon>Solirubrobacterales</taxon>
        <taxon>Patulibacteraceae</taxon>
        <taxon>Patulibacter</taxon>
    </lineage>
</organism>
<keyword evidence="1" id="KW-0472">Membrane</keyword>
<evidence type="ECO:0000313" key="2">
    <source>
        <dbReference type="EMBL" id="EHN12179.1"/>
    </source>
</evidence>
<sequence length="117" mass="11919">MAVVEKIIGASAGVAPAASEHARPRAAADLAGLAVELVRNALVTALIVLIGTVPLVTLLAPSLADEPVLGLPLAVVLLAGAMVAFAMVAWLYGHRPKARRSEGAEPQAGCVQARLVR</sequence>
<dbReference type="RefSeq" id="WP_007571412.1">
    <property type="nucleotide sequence ID" value="NZ_AGUD01000042.1"/>
</dbReference>
<reference evidence="2 3" key="1">
    <citation type="journal article" date="2013" name="Biodegradation">
        <title>Quantitative proteomic analysis of ibuprofen-degrading Patulibacter sp. strain I11.</title>
        <authorList>
            <person name="Almeida B."/>
            <person name="Kjeldal H."/>
            <person name="Lolas I."/>
            <person name="Knudsen A.D."/>
            <person name="Carvalho G."/>
            <person name="Nielsen K.L."/>
            <person name="Barreto Crespo M.T."/>
            <person name="Stensballe A."/>
            <person name="Nielsen J.L."/>
        </authorList>
    </citation>
    <scope>NUCLEOTIDE SEQUENCE [LARGE SCALE GENOMIC DNA]</scope>
    <source>
        <strain evidence="2 3">I11</strain>
    </source>
</reference>
<evidence type="ECO:0000256" key="1">
    <source>
        <dbReference type="SAM" id="Phobius"/>
    </source>
</evidence>
<evidence type="ECO:0000313" key="3">
    <source>
        <dbReference type="Proteomes" id="UP000005143"/>
    </source>
</evidence>
<dbReference type="AlphaFoldDB" id="H0E2A8"/>
<dbReference type="EMBL" id="AGUD01000042">
    <property type="protein sequence ID" value="EHN12179.1"/>
    <property type="molecule type" value="Genomic_DNA"/>
</dbReference>
<dbReference type="Proteomes" id="UP000005143">
    <property type="component" value="Unassembled WGS sequence"/>
</dbReference>
<accession>H0E2A8</accession>
<gene>
    <name evidence="2" type="ORF">PAI11_09210</name>
</gene>
<feature type="transmembrane region" description="Helical" evidence="1">
    <location>
        <begin position="69"/>
        <end position="92"/>
    </location>
</feature>
<protein>
    <submittedName>
        <fullName evidence="2">Uncharacterized protein</fullName>
    </submittedName>
</protein>
<keyword evidence="1" id="KW-0812">Transmembrane</keyword>
<feature type="transmembrane region" description="Helical" evidence="1">
    <location>
        <begin position="41"/>
        <end position="63"/>
    </location>
</feature>
<keyword evidence="3" id="KW-1185">Reference proteome</keyword>